<reference evidence="1" key="2">
    <citation type="submission" date="2022-12" db="EMBL/GenBank/DDBJ databases">
        <title>Comparative genomics of Legionella pneumophila isolates from the West Bank and Germany support molecular epidemiology of Legionnaires disease.</title>
        <authorList>
            <person name="Zayed A.R."/>
            <person name="Bitar D.M."/>
            <person name="Steinert M."/>
            <person name="Lueck C."/>
            <person name="Brettar I."/>
            <person name="Hoefle M.G."/>
            <person name="Bunk B."/>
        </authorList>
    </citation>
    <scope>NUCLEOTIDE SEQUENCE</scope>
    <source>
        <strain evidence="1">H23</strain>
    </source>
</reference>
<accession>A0A378K2X1</accession>
<gene>
    <name evidence="2" type="ORF">NCTC12000_01247</name>
    <name evidence="1" type="ORF">O6C86_05870</name>
</gene>
<evidence type="ECO:0000313" key="3">
    <source>
        <dbReference type="Proteomes" id="UP000254631"/>
    </source>
</evidence>
<protein>
    <submittedName>
        <fullName evidence="2">Uncharacterized protein</fullName>
    </submittedName>
</protein>
<dbReference type="RefSeq" id="WP_027219592.1">
    <property type="nucleotide sequence ID" value="NZ_BAZA01000064.1"/>
</dbReference>
<name>A0A378K2X1_LEGPN</name>
<dbReference type="Proteomes" id="UP001071279">
    <property type="component" value="Unassembled WGS sequence"/>
</dbReference>
<dbReference type="EMBL" id="UGOL01000001">
    <property type="protein sequence ID" value="STX79258.1"/>
    <property type="molecule type" value="Genomic_DNA"/>
</dbReference>
<dbReference type="EMBL" id="JAPXIC010000040">
    <property type="protein sequence ID" value="MCZ4718740.1"/>
    <property type="molecule type" value="Genomic_DNA"/>
</dbReference>
<evidence type="ECO:0000313" key="2">
    <source>
        <dbReference type="EMBL" id="STX79258.1"/>
    </source>
</evidence>
<evidence type="ECO:0000313" key="1">
    <source>
        <dbReference type="EMBL" id="MCZ4718740.1"/>
    </source>
</evidence>
<sequence>MVRFITEEDLEVFEQERELDDAAREAEQRWLEEVKKSHQGEIEYDDTYPLYEEYIKLHNKWCKFYDEHANILLGQEVK</sequence>
<proteinExistence type="predicted"/>
<reference evidence="2 3" key="1">
    <citation type="submission" date="2018-06" db="EMBL/GenBank/DDBJ databases">
        <authorList>
            <consortium name="Pathogen Informatics"/>
            <person name="Doyle S."/>
        </authorList>
    </citation>
    <scope>NUCLEOTIDE SEQUENCE [LARGE SCALE GENOMIC DNA]</scope>
    <source>
        <strain evidence="2 3">NCTC12000</strain>
    </source>
</reference>
<dbReference type="Proteomes" id="UP000254631">
    <property type="component" value="Unassembled WGS sequence"/>
</dbReference>
<organism evidence="2 3">
    <name type="scientific">Legionella pneumophila</name>
    <dbReference type="NCBI Taxonomy" id="446"/>
    <lineage>
        <taxon>Bacteria</taxon>
        <taxon>Pseudomonadati</taxon>
        <taxon>Pseudomonadota</taxon>
        <taxon>Gammaproteobacteria</taxon>
        <taxon>Legionellales</taxon>
        <taxon>Legionellaceae</taxon>
        <taxon>Legionella</taxon>
    </lineage>
</organism>
<dbReference type="AlphaFoldDB" id="A0A378K2X1"/>